<organism evidence="2">
    <name type="scientific">Selaginella moellendorffii</name>
    <name type="common">Spikemoss</name>
    <dbReference type="NCBI Taxonomy" id="88036"/>
    <lineage>
        <taxon>Eukaryota</taxon>
        <taxon>Viridiplantae</taxon>
        <taxon>Streptophyta</taxon>
        <taxon>Embryophyta</taxon>
        <taxon>Tracheophyta</taxon>
        <taxon>Lycopodiopsida</taxon>
        <taxon>Selaginellales</taxon>
        <taxon>Selaginellaceae</taxon>
        <taxon>Selaginella</taxon>
    </lineage>
</organism>
<dbReference type="FunCoup" id="D8SZU5">
    <property type="interactions" value="964"/>
</dbReference>
<dbReference type="EMBL" id="GL377656">
    <property type="protein sequence ID" value="EFJ10086.1"/>
    <property type="molecule type" value="Genomic_DNA"/>
</dbReference>
<reference evidence="1 2" key="1">
    <citation type="journal article" date="2011" name="Science">
        <title>The Selaginella genome identifies genetic changes associated with the evolution of vascular plants.</title>
        <authorList>
            <person name="Banks J.A."/>
            <person name="Nishiyama T."/>
            <person name="Hasebe M."/>
            <person name="Bowman J.L."/>
            <person name="Gribskov M."/>
            <person name="dePamphilis C."/>
            <person name="Albert V.A."/>
            <person name="Aono N."/>
            <person name="Aoyama T."/>
            <person name="Ambrose B.A."/>
            <person name="Ashton N.W."/>
            <person name="Axtell M.J."/>
            <person name="Barker E."/>
            <person name="Barker M.S."/>
            <person name="Bennetzen J.L."/>
            <person name="Bonawitz N.D."/>
            <person name="Chapple C."/>
            <person name="Cheng C."/>
            <person name="Correa L.G."/>
            <person name="Dacre M."/>
            <person name="DeBarry J."/>
            <person name="Dreyer I."/>
            <person name="Elias M."/>
            <person name="Engstrom E.M."/>
            <person name="Estelle M."/>
            <person name="Feng L."/>
            <person name="Finet C."/>
            <person name="Floyd S.K."/>
            <person name="Frommer W.B."/>
            <person name="Fujita T."/>
            <person name="Gramzow L."/>
            <person name="Gutensohn M."/>
            <person name="Harholt J."/>
            <person name="Hattori M."/>
            <person name="Heyl A."/>
            <person name="Hirai T."/>
            <person name="Hiwatashi Y."/>
            <person name="Ishikawa M."/>
            <person name="Iwata M."/>
            <person name="Karol K.G."/>
            <person name="Koehler B."/>
            <person name="Kolukisaoglu U."/>
            <person name="Kubo M."/>
            <person name="Kurata T."/>
            <person name="Lalonde S."/>
            <person name="Li K."/>
            <person name="Li Y."/>
            <person name="Litt A."/>
            <person name="Lyons E."/>
            <person name="Manning G."/>
            <person name="Maruyama T."/>
            <person name="Michael T.P."/>
            <person name="Mikami K."/>
            <person name="Miyazaki S."/>
            <person name="Morinaga S."/>
            <person name="Murata T."/>
            <person name="Mueller-Roeber B."/>
            <person name="Nelson D.R."/>
            <person name="Obara M."/>
            <person name="Oguri Y."/>
            <person name="Olmstead R.G."/>
            <person name="Onodera N."/>
            <person name="Petersen B.L."/>
            <person name="Pils B."/>
            <person name="Prigge M."/>
            <person name="Rensing S.A."/>
            <person name="Riano-Pachon D.M."/>
            <person name="Roberts A.W."/>
            <person name="Sato Y."/>
            <person name="Scheller H.V."/>
            <person name="Schulz B."/>
            <person name="Schulz C."/>
            <person name="Shakirov E.V."/>
            <person name="Shibagaki N."/>
            <person name="Shinohara N."/>
            <person name="Shippen D.E."/>
            <person name="Soerensen I."/>
            <person name="Sotooka R."/>
            <person name="Sugimoto N."/>
            <person name="Sugita M."/>
            <person name="Sumikawa N."/>
            <person name="Tanurdzic M."/>
            <person name="Theissen G."/>
            <person name="Ulvskov P."/>
            <person name="Wakazuki S."/>
            <person name="Weng J.K."/>
            <person name="Willats W.W."/>
            <person name="Wipf D."/>
            <person name="Wolf P.G."/>
            <person name="Yang L."/>
            <person name="Zimmer A.D."/>
            <person name="Zhu Q."/>
            <person name="Mitros T."/>
            <person name="Hellsten U."/>
            <person name="Loque D."/>
            <person name="Otillar R."/>
            <person name="Salamov A."/>
            <person name="Schmutz J."/>
            <person name="Shapiro H."/>
            <person name="Lindquist E."/>
            <person name="Lucas S."/>
            <person name="Rokhsar D."/>
            <person name="Grigoriev I.V."/>
        </authorList>
    </citation>
    <scope>NUCLEOTIDE SEQUENCE [LARGE SCALE GENOMIC DNA]</scope>
</reference>
<protein>
    <submittedName>
        <fullName evidence="1">Uncharacterized protein</fullName>
    </submittedName>
</protein>
<keyword evidence="2" id="KW-1185">Reference proteome</keyword>
<evidence type="ECO:0000313" key="1">
    <source>
        <dbReference type="EMBL" id="EFJ10086.1"/>
    </source>
</evidence>
<dbReference type="Gramene" id="EFJ10086">
    <property type="protein sequence ID" value="EFJ10086"/>
    <property type="gene ID" value="SELMODRAFT_447481"/>
</dbReference>
<dbReference type="Proteomes" id="UP000001514">
    <property type="component" value="Unassembled WGS sequence"/>
</dbReference>
<dbReference type="KEGG" id="smo:SELMODRAFT_447481"/>
<accession>D8SZU5</accession>
<proteinExistence type="predicted"/>
<evidence type="ECO:0000313" key="2">
    <source>
        <dbReference type="Proteomes" id="UP000001514"/>
    </source>
</evidence>
<dbReference type="PANTHER" id="PTHR15827">
    <property type="entry name" value="CYCLIN-DEPENDENT KINASE 2-INTERACTING PROTEIN"/>
    <property type="match status" value="1"/>
</dbReference>
<dbReference type="AlphaFoldDB" id="D8SZU5"/>
<sequence length="389" mass="43193">MAELRERLWRPAAQRNVRNVWSSIAAARSSWSAASSKGLSAATGFVNAFLTQGYLVSMDLGVLEDMPGLRSASSEKLLCQQRSNCQELVSAYQELEDATSRLIYAAKSMRTYVKDSGSVATFSQEKAFDGDNGDGDGAPVFSMLTIKCYEDLATEITAMYLRELKIKWRIASKLLGFQDNEVLSTENLRALHCLMFCEHELSIAGHCTNHDLPSSALDLPGTKLEREALEVCLTSWLAEAQVEKNRKKACFCSQCLEQPNELSPSSGEFDDGLETIPSSSCFPAGSKSRRRAIKLVTKRCVNCLMGYSADCLALCCCPLSIPHFLFVTLPVLLYRRICKLTTKAKSVSAYQRLGINPDELRKPKDSLLKEDEIPFTGFGGEYWKENFES</sequence>
<name>D8SZU5_SELML</name>
<dbReference type="InParanoid" id="D8SZU5"/>
<dbReference type="eggNOG" id="ENOG502QR42">
    <property type="taxonomic scope" value="Eukaryota"/>
</dbReference>
<dbReference type="PANTHER" id="PTHR15827:SF2">
    <property type="entry name" value="CYCLIN-DEPENDENT KINASE 2-INTERACTING PROTEIN"/>
    <property type="match status" value="1"/>
</dbReference>
<dbReference type="HOGENOM" id="CLU_710585_0_0_1"/>
<gene>
    <name evidence="1" type="ORF">SELMODRAFT_447481</name>
</gene>